<protein>
    <submittedName>
        <fullName evidence="6">YjgP/YjgQ family permease</fullName>
    </submittedName>
</protein>
<evidence type="ECO:0000256" key="3">
    <source>
        <dbReference type="ARBA" id="ARBA00022692"/>
    </source>
</evidence>
<keyword evidence="2" id="KW-1003">Cell membrane</keyword>
<evidence type="ECO:0000313" key="7">
    <source>
        <dbReference type="Proteomes" id="UP000321606"/>
    </source>
</evidence>
<dbReference type="KEGG" id="lgo:JCM16774_0772"/>
<dbReference type="PANTHER" id="PTHR33529">
    <property type="entry name" value="SLR0882 PROTEIN-RELATED"/>
    <property type="match status" value="1"/>
</dbReference>
<evidence type="ECO:0000256" key="2">
    <source>
        <dbReference type="ARBA" id="ARBA00022475"/>
    </source>
</evidence>
<sequence length="358" mass="40122">MNKLDKYIILNYIKSFFLGMMMFFLIFILAESINLTGWIMDGKFTLGEAVKYLSYGIPEIVTNTAPLGILLGSLLAISKMAKQLEITAMKTGGISFLRIAKFPLIFSFFVSLSVLYVNVDILGKSNSKKSNMKLLKLEQAEPVKVEKNFILVKIDKNRILYSGYVNKKDGIMREVEIIEMADEFKNVKTVYTASEGALEKGTDNWTFTNLKEHNIMTNVSKNIDPGVFKLKIPIDDILADPVKAKNLTMPELREKIVYFTRVGADSIDLLIDFYYRISFALASFVMCFIGLSLGSRYVRGGAAVNIGLSVIIGYSYYGFSTIMKSLASTGTIPVYIACFLPLLIYLGVGIKLFMEAEY</sequence>
<dbReference type="GO" id="GO:0043190">
    <property type="term" value="C:ATP-binding cassette (ABC) transporter complex"/>
    <property type="evidence" value="ECO:0007669"/>
    <property type="project" value="TreeGrafter"/>
</dbReference>
<dbReference type="Pfam" id="PF03739">
    <property type="entry name" value="LptF_LptG"/>
    <property type="match status" value="1"/>
</dbReference>
<dbReference type="RefSeq" id="WP_006807132.1">
    <property type="nucleotide sequence ID" value="NZ_AP019822.1"/>
</dbReference>
<proteinExistence type="predicted"/>
<evidence type="ECO:0000256" key="4">
    <source>
        <dbReference type="ARBA" id="ARBA00022989"/>
    </source>
</evidence>
<keyword evidence="5" id="KW-0472">Membrane</keyword>
<organism evidence="6 7">
    <name type="scientific">Pseudoleptotrichia goodfellowii</name>
    <dbReference type="NCBI Taxonomy" id="157692"/>
    <lineage>
        <taxon>Bacteria</taxon>
        <taxon>Fusobacteriati</taxon>
        <taxon>Fusobacteriota</taxon>
        <taxon>Fusobacteriia</taxon>
        <taxon>Fusobacteriales</taxon>
        <taxon>Leptotrichiaceae</taxon>
        <taxon>Pseudoleptotrichia</taxon>
    </lineage>
</organism>
<accession>A0A510J959</accession>
<dbReference type="AlphaFoldDB" id="A0A510J959"/>
<comment type="subcellular location">
    <subcellularLocation>
        <location evidence="1">Cell membrane</location>
        <topology evidence="1">Multi-pass membrane protein</topology>
    </subcellularLocation>
</comment>
<dbReference type="PANTHER" id="PTHR33529:SF8">
    <property type="entry name" value="PERMEASE, YJGP_YJGQ FAMILY"/>
    <property type="match status" value="1"/>
</dbReference>
<dbReference type="STRING" id="714315.GCA_000516535_00766"/>
<dbReference type="GO" id="GO:0015920">
    <property type="term" value="P:lipopolysaccharide transport"/>
    <property type="evidence" value="ECO:0007669"/>
    <property type="project" value="TreeGrafter"/>
</dbReference>
<dbReference type="Proteomes" id="UP000321606">
    <property type="component" value="Chromosome"/>
</dbReference>
<evidence type="ECO:0000256" key="1">
    <source>
        <dbReference type="ARBA" id="ARBA00004651"/>
    </source>
</evidence>
<evidence type="ECO:0000313" key="6">
    <source>
        <dbReference type="EMBL" id="BBM35842.1"/>
    </source>
</evidence>
<reference evidence="6 7" key="1">
    <citation type="submission" date="2019-07" db="EMBL/GenBank/DDBJ databases">
        <title>Complete Genome Sequence of Leptotrichia goodfellowii Strain JCM 16774.</title>
        <authorList>
            <person name="Watanabe S."/>
            <person name="Cui L."/>
        </authorList>
    </citation>
    <scope>NUCLEOTIDE SEQUENCE [LARGE SCALE GENOMIC DNA]</scope>
    <source>
        <strain evidence="6 7">JCM16774</strain>
    </source>
</reference>
<evidence type="ECO:0000256" key="5">
    <source>
        <dbReference type="ARBA" id="ARBA00023136"/>
    </source>
</evidence>
<dbReference type="InterPro" id="IPR005495">
    <property type="entry name" value="LptG/LptF_permease"/>
</dbReference>
<dbReference type="EMBL" id="AP019822">
    <property type="protein sequence ID" value="BBM35842.1"/>
    <property type="molecule type" value="Genomic_DNA"/>
</dbReference>
<dbReference type="OrthoDB" id="9780716at2"/>
<gene>
    <name evidence="6" type="ORF">JCM16774_0772</name>
</gene>
<name>A0A510J959_9FUSO</name>
<keyword evidence="3" id="KW-0812">Transmembrane</keyword>
<keyword evidence="4" id="KW-1133">Transmembrane helix</keyword>